<evidence type="ECO:0000256" key="5">
    <source>
        <dbReference type="ARBA" id="ARBA00022842"/>
    </source>
</evidence>
<reference evidence="9 10" key="2">
    <citation type="journal article" date="2021" name="Genomics">
        <title>High-quality reference genome for Clonorchis sinensis.</title>
        <authorList>
            <person name="Young N.D."/>
            <person name="Stroehlein A.J."/>
            <person name="Kinkar L."/>
            <person name="Wang T."/>
            <person name="Sohn W.M."/>
            <person name="Chang B.C.H."/>
            <person name="Kaur P."/>
            <person name="Weisz D."/>
            <person name="Dudchenko O."/>
            <person name="Aiden E.L."/>
            <person name="Korhonen P.K."/>
            <person name="Gasser R.B."/>
        </authorList>
    </citation>
    <scope>NUCLEOTIDE SEQUENCE [LARGE SCALE GENOMIC DNA]</scope>
    <source>
        <strain evidence="9">Cs-k2</strain>
    </source>
</reference>
<protein>
    <submittedName>
        <fullName evidence="9">Ribonuclease III</fullName>
    </submittedName>
</protein>
<dbReference type="Gene3D" id="1.10.1520.10">
    <property type="entry name" value="Ribonuclease III domain"/>
    <property type="match status" value="2"/>
</dbReference>
<dbReference type="AlphaFoldDB" id="A0A8T1MIA1"/>
<evidence type="ECO:0000256" key="6">
    <source>
        <dbReference type="ARBA" id="ARBA00022884"/>
    </source>
</evidence>
<dbReference type="OrthoDB" id="6267905at2759"/>
<feature type="domain" description="RNase III" evidence="8">
    <location>
        <begin position="619"/>
        <end position="748"/>
    </location>
</feature>
<dbReference type="Proteomes" id="UP000286415">
    <property type="component" value="Unassembled WGS sequence"/>
</dbReference>
<dbReference type="EMBL" id="NIRI02000042">
    <property type="protein sequence ID" value="KAG5448622.1"/>
    <property type="molecule type" value="Genomic_DNA"/>
</dbReference>
<evidence type="ECO:0000256" key="4">
    <source>
        <dbReference type="ARBA" id="ARBA00022801"/>
    </source>
</evidence>
<gene>
    <name evidence="9" type="ORF">CSKR_104049</name>
</gene>
<keyword evidence="3" id="KW-0479">Metal-binding</keyword>
<dbReference type="SUPFAM" id="SSF69065">
    <property type="entry name" value="RNase III domain-like"/>
    <property type="match status" value="2"/>
</dbReference>
<organism evidence="9 10">
    <name type="scientific">Clonorchis sinensis</name>
    <name type="common">Chinese liver fluke</name>
    <dbReference type="NCBI Taxonomy" id="79923"/>
    <lineage>
        <taxon>Eukaryota</taxon>
        <taxon>Metazoa</taxon>
        <taxon>Spiralia</taxon>
        <taxon>Lophotrochozoa</taxon>
        <taxon>Platyhelminthes</taxon>
        <taxon>Trematoda</taxon>
        <taxon>Digenea</taxon>
        <taxon>Opisthorchiida</taxon>
        <taxon>Opisthorchiata</taxon>
        <taxon>Opisthorchiidae</taxon>
        <taxon>Clonorchis</taxon>
    </lineage>
</organism>
<name>A0A8T1MIA1_CLOSI</name>
<keyword evidence="6" id="KW-0694">RNA-binding</keyword>
<evidence type="ECO:0000313" key="10">
    <source>
        <dbReference type="Proteomes" id="UP000286415"/>
    </source>
</evidence>
<dbReference type="GO" id="GO:0046872">
    <property type="term" value="F:metal ion binding"/>
    <property type="evidence" value="ECO:0007669"/>
    <property type="project" value="UniProtKB-KW"/>
</dbReference>
<feature type="compositionally biased region" description="Polar residues" evidence="7">
    <location>
        <begin position="120"/>
        <end position="129"/>
    </location>
</feature>
<evidence type="ECO:0000313" key="9">
    <source>
        <dbReference type="EMBL" id="KAG5448622.1"/>
    </source>
</evidence>
<dbReference type="CDD" id="cd00593">
    <property type="entry name" value="RIBOc"/>
    <property type="match status" value="2"/>
</dbReference>
<feature type="compositionally biased region" description="Low complexity" evidence="7">
    <location>
        <begin position="84"/>
        <end position="101"/>
    </location>
</feature>
<dbReference type="SMART" id="SM00535">
    <property type="entry name" value="RIBOc"/>
    <property type="match status" value="2"/>
</dbReference>
<proteinExistence type="predicted"/>
<comment type="caution">
    <text evidence="9">The sequence shown here is derived from an EMBL/GenBank/DDBJ whole genome shotgun (WGS) entry which is preliminary data.</text>
</comment>
<dbReference type="PROSITE" id="PS00517">
    <property type="entry name" value="RNASE_3_1"/>
    <property type="match status" value="1"/>
</dbReference>
<dbReference type="GO" id="GO:0004525">
    <property type="term" value="F:ribonuclease III activity"/>
    <property type="evidence" value="ECO:0007669"/>
    <property type="project" value="InterPro"/>
</dbReference>
<reference evidence="9 10" key="1">
    <citation type="journal article" date="2018" name="Biotechnol. Adv.">
        <title>Improved genomic resources and new bioinformatic workflow for the carcinogenic parasite Clonorchis sinensis: Biotechnological implications.</title>
        <authorList>
            <person name="Wang D."/>
            <person name="Korhonen P.K."/>
            <person name="Gasser R.B."/>
            <person name="Young N.D."/>
        </authorList>
    </citation>
    <scope>NUCLEOTIDE SEQUENCE [LARGE SCALE GENOMIC DNA]</scope>
    <source>
        <strain evidence="9">Cs-k2</strain>
    </source>
</reference>
<accession>A0A8T1MIA1</accession>
<evidence type="ECO:0000256" key="2">
    <source>
        <dbReference type="ARBA" id="ARBA00001946"/>
    </source>
</evidence>
<dbReference type="GO" id="GO:0003723">
    <property type="term" value="F:RNA binding"/>
    <property type="evidence" value="ECO:0007669"/>
    <property type="project" value="UniProtKB-KW"/>
</dbReference>
<dbReference type="InterPro" id="IPR036389">
    <property type="entry name" value="RNase_III_sf"/>
</dbReference>
<feature type="domain" description="RNase III" evidence="8">
    <location>
        <begin position="839"/>
        <end position="991"/>
    </location>
</feature>
<dbReference type="GO" id="GO:0006396">
    <property type="term" value="P:RNA processing"/>
    <property type="evidence" value="ECO:0007669"/>
    <property type="project" value="InterPro"/>
</dbReference>
<feature type="region of interest" description="Disordered" evidence="7">
    <location>
        <begin position="78"/>
        <end position="129"/>
    </location>
</feature>
<keyword evidence="5" id="KW-0460">Magnesium</keyword>
<keyword evidence="10" id="KW-1185">Reference proteome</keyword>
<keyword evidence="4" id="KW-0378">Hydrolase</keyword>
<comment type="cofactor">
    <cofactor evidence="1">
        <name>Mn(2+)</name>
        <dbReference type="ChEBI" id="CHEBI:29035"/>
    </cofactor>
</comment>
<comment type="cofactor">
    <cofactor evidence="2">
        <name>Mg(2+)</name>
        <dbReference type="ChEBI" id="CHEBI:18420"/>
    </cofactor>
</comment>
<dbReference type="Pfam" id="PF00636">
    <property type="entry name" value="Ribonuclease_3"/>
    <property type="match status" value="2"/>
</dbReference>
<evidence type="ECO:0000259" key="8">
    <source>
        <dbReference type="PROSITE" id="PS50142"/>
    </source>
</evidence>
<evidence type="ECO:0000256" key="1">
    <source>
        <dbReference type="ARBA" id="ARBA00001936"/>
    </source>
</evidence>
<dbReference type="FunFam" id="1.10.1520.10:FF:000004">
    <property type="entry name" value="Endoribonuclease dicer-like 1"/>
    <property type="match status" value="1"/>
</dbReference>
<evidence type="ECO:0000256" key="3">
    <source>
        <dbReference type="ARBA" id="ARBA00022723"/>
    </source>
</evidence>
<evidence type="ECO:0000256" key="7">
    <source>
        <dbReference type="SAM" id="MobiDB-lite"/>
    </source>
</evidence>
<dbReference type="InterPro" id="IPR000999">
    <property type="entry name" value="RNase_III_dom"/>
</dbReference>
<dbReference type="PROSITE" id="PS50142">
    <property type="entry name" value="RNASE_3_2"/>
    <property type="match status" value="2"/>
</dbReference>
<dbReference type="PANTHER" id="PTHR14950">
    <property type="entry name" value="DICER-RELATED"/>
    <property type="match status" value="1"/>
</dbReference>
<dbReference type="PANTHER" id="PTHR14950:SF37">
    <property type="entry name" value="ENDORIBONUCLEASE DICER"/>
    <property type="match status" value="1"/>
</dbReference>
<sequence length="1088" mass="120986">MDTFSFQNYHPTSSLSACRPLWIPPVSTCPVSLAAWKISSNEFPAPMEVATHQDDYSSNLTDTGERWRAIHISIPRSYDSPPLTSTSTRSETDSSSIRTSSGAKDPVDDSRSSPLSTSSCFNSLPTSSQVSACGSKKTLYPLQTVDRLTAPYQQLPCAGNPMHIYTWSLPKPTILASLAGLDPQCFTNTDRGFGLLFSQPIATNQYVCRLPLYLTRGMARARVRHVKSVILSEEMLEVIIAAHRVIAELLTNIADLSHVGQMGTKQRLDALSHAKSEGRPRPCAQNVRDRFSDLHFDPAKSRTLCLVTFFCSSTNDIDLEAARTLLKWNKDRSNWNFQEKTVPARVVQPNHGIIPLYPVWLSQIPTSYWPGVLVRPCHLPSSDPGLFAVSGASSKTGLDPVPPNLAEKVCAAVNSEPSSNSENAIPIPVNPVFSYVDYFAIRHPAIFCLLDRIDHNLPLVGCHRLTRHQNAAQVTAGMRKNNSIEPADDKEFCYLPDACILHPLSAWLWFQMSIIPMVVYQVTRALSALQLFTVLSHELGYSNLDCPPFSQSTQSPSSVNPTVLLPDRLDSPKCMLSDLQRSTAADVTAEENFENEYLLAEEASRWVKPNEHVPNPADLVESLTLLGARDAVNLERLELLGDSVLQLISTLTVYSGSPEGADEGQLTARRVDLVSNSNLCNIAVRLGWQNYCTGQVYSPPDHFIFPCYDLSSSVPYRDSDTRLFVRLTDKSLADMVEAIVGCFLQHMGLPAAFRLLTYLGISPYANPSSQGKEVGAWDQLLSETQQNNRHHIRHSTPFRPLEVRPTFYLPDRNCPAGSTSILPNEIEKDDLIERLSVRLVGLQNILGYQFKDISLLIRALTHQSSPQTSLFGSYQRLEFLGDAVLGYVITIYLYEKHVEFDPGQLTESRSNIVSNNSLACAIVEHQLHPYIIHNQPAFDTAVTFIQFILDTTTSVSDQLELLNQEVLKGLRVKILADVFEAIVGAIFVDTKGSLSTVSQLIHRLLDPRIDDYLLRNPMNPLKSMHILHPRLKYTEGQIEEAEAGKKYKLCAMVSGGQVFTYGATRNEARLALARHLQVPLRTIDQNQC</sequence>